<evidence type="ECO:0000313" key="4">
    <source>
        <dbReference type="EnsemblMetazoa" id="CapteP200303"/>
    </source>
</evidence>
<reference evidence="4" key="3">
    <citation type="submission" date="2015-06" db="UniProtKB">
        <authorList>
            <consortium name="EnsemblMetazoa"/>
        </authorList>
    </citation>
    <scope>IDENTIFICATION</scope>
</reference>
<dbReference type="Proteomes" id="UP000014760">
    <property type="component" value="Unassembled WGS sequence"/>
</dbReference>
<dbReference type="EMBL" id="KB307488">
    <property type="protein sequence ID" value="ELT98880.1"/>
    <property type="molecule type" value="Genomic_DNA"/>
</dbReference>
<reference evidence="5" key="1">
    <citation type="submission" date="2012-12" db="EMBL/GenBank/DDBJ databases">
        <authorList>
            <person name="Hellsten U."/>
            <person name="Grimwood J."/>
            <person name="Chapman J.A."/>
            <person name="Shapiro H."/>
            <person name="Aerts A."/>
            <person name="Otillar R.P."/>
            <person name="Terry A.Y."/>
            <person name="Boore J.L."/>
            <person name="Simakov O."/>
            <person name="Marletaz F."/>
            <person name="Cho S.-J."/>
            <person name="Edsinger-Gonzales E."/>
            <person name="Havlak P."/>
            <person name="Kuo D.-H."/>
            <person name="Larsson T."/>
            <person name="Lv J."/>
            <person name="Arendt D."/>
            <person name="Savage R."/>
            <person name="Osoegawa K."/>
            <person name="de Jong P."/>
            <person name="Lindberg D.R."/>
            <person name="Seaver E.C."/>
            <person name="Weisblat D.A."/>
            <person name="Putnam N.H."/>
            <person name="Grigoriev I.V."/>
            <person name="Rokhsar D.S."/>
        </authorList>
    </citation>
    <scope>NUCLEOTIDE SEQUENCE</scope>
    <source>
        <strain evidence="5">I ESC-2004</strain>
    </source>
</reference>
<dbReference type="Pfam" id="PF16036">
    <property type="entry name" value="Chalcone_3"/>
    <property type="match status" value="1"/>
</dbReference>
<keyword evidence="1" id="KW-0732">Signal</keyword>
<dbReference type="Pfam" id="PF12836">
    <property type="entry name" value="HHH_3"/>
    <property type="match status" value="1"/>
</dbReference>
<dbReference type="STRING" id="283909.R7U6Y2"/>
<gene>
    <name evidence="3" type="ORF">CAPTEDRAFT_200303</name>
</gene>
<dbReference type="PANTHER" id="PTHR21180:SF32">
    <property type="entry name" value="ENDONUCLEASE_EXONUCLEASE_PHOSPHATASE FAMILY DOMAIN-CONTAINING PROTEIN 1"/>
    <property type="match status" value="1"/>
</dbReference>
<keyword evidence="5" id="KW-1185">Reference proteome</keyword>
<dbReference type="Gene3D" id="1.10.150.280">
    <property type="entry name" value="AF1531-like domain"/>
    <property type="match status" value="1"/>
</dbReference>
<name>R7U6Y2_CAPTE</name>
<accession>R7U6Y2</accession>
<dbReference type="EnsemblMetazoa" id="CapteT200303">
    <property type="protein sequence ID" value="CapteP200303"/>
    <property type="gene ID" value="CapteG200303"/>
</dbReference>
<dbReference type="AlphaFoldDB" id="R7U6Y2"/>
<dbReference type="HOGENOM" id="CLU_910794_0_0_1"/>
<dbReference type="InterPro" id="IPR051675">
    <property type="entry name" value="Endo/Exo/Phosphatase_dom_1"/>
</dbReference>
<dbReference type="Gene3D" id="3.50.70.10">
    <property type="match status" value="1"/>
</dbReference>
<evidence type="ECO:0000259" key="2">
    <source>
        <dbReference type="Pfam" id="PF16036"/>
    </source>
</evidence>
<protein>
    <recommendedName>
        <fullName evidence="2">Chalcone isomerase domain-containing protein</fullName>
    </recommendedName>
</protein>
<dbReference type="SUPFAM" id="SSF54626">
    <property type="entry name" value="Chalcone isomerase"/>
    <property type="match status" value="1"/>
</dbReference>
<sequence length="306" mass="33592">MLNYQSLSRIVLSLTFLCFVSLPAKALLINKYDLPDVIEADAEKPELKLQGAAVRSWYLMVKGYIGALYLEEPTSSAEAIYASDSYQRMAFVMLVSKMSARRIANAFYESIQLNSPPDEQEAMKNDLETIFSLVDGSMKKGKGLRVEIAGVEKGVVPARKEVFNLFLRVWIGETPPTADKNGMSGKGQINVNQATVEQLDKGLLGVGPRIAMEIVKHRNQHGPYQSVEDLDKPSAPVLSFWISRFLLCNSISRKSSASSQFKGIPGSGTLPYSSIIVASNFISASSIPVRSLPLLQLDKGTPEIKL</sequence>
<organism evidence="3">
    <name type="scientific">Capitella teleta</name>
    <name type="common">Polychaete worm</name>
    <dbReference type="NCBI Taxonomy" id="283909"/>
    <lineage>
        <taxon>Eukaryota</taxon>
        <taxon>Metazoa</taxon>
        <taxon>Spiralia</taxon>
        <taxon>Lophotrochozoa</taxon>
        <taxon>Annelida</taxon>
        <taxon>Polychaeta</taxon>
        <taxon>Sedentaria</taxon>
        <taxon>Scolecida</taxon>
        <taxon>Capitellidae</taxon>
        <taxon>Capitella</taxon>
    </lineage>
</organism>
<feature type="signal peptide" evidence="1">
    <location>
        <begin position="1"/>
        <end position="26"/>
    </location>
</feature>
<feature type="non-terminal residue" evidence="3">
    <location>
        <position position="306"/>
    </location>
</feature>
<dbReference type="GO" id="GO:0016872">
    <property type="term" value="F:intramolecular lyase activity"/>
    <property type="evidence" value="ECO:0007669"/>
    <property type="project" value="InterPro"/>
</dbReference>
<evidence type="ECO:0000313" key="3">
    <source>
        <dbReference type="EMBL" id="ELT98880.1"/>
    </source>
</evidence>
<dbReference type="EMBL" id="AMQN01026852">
    <property type="status" value="NOT_ANNOTATED_CDS"/>
    <property type="molecule type" value="Genomic_DNA"/>
</dbReference>
<reference evidence="3 5" key="2">
    <citation type="journal article" date="2013" name="Nature">
        <title>Insights into bilaterian evolution from three spiralian genomes.</title>
        <authorList>
            <person name="Simakov O."/>
            <person name="Marletaz F."/>
            <person name="Cho S.J."/>
            <person name="Edsinger-Gonzales E."/>
            <person name="Havlak P."/>
            <person name="Hellsten U."/>
            <person name="Kuo D.H."/>
            <person name="Larsson T."/>
            <person name="Lv J."/>
            <person name="Arendt D."/>
            <person name="Savage R."/>
            <person name="Osoegawa K."/>
            <person name="de Jong P."/>
            <person name="Grimwood J."/>
            <person name="Chapman J.A."/>
            <person name="Shapiro H."/>
            <person name="Aerts A."/>
            <person name="Otillar R.P."/>
            <person name="Terry A.Y."/>
            <person name="Boore J.L."/>
            <person name="Grigoriev I.V."/>
            <person name="Lindberg D.R."/>
            <person name="Seaver E.C."/>
            <person name="Weisblat D.A."/>
            <person name="Putnam N.H."/>
            <person name="Rokhsar D.S."/>
        </authorList>
    </citation>
    <scope>NUCLEOTIDE SEQUENCE</scope>
    <source>
        <strain evidence="3 5">I ESC-2004</strain>
    </source>
</reference>
<dbReference type="PANTHER" id="PTHR21180">
    <property type="entry name" value="ENDONUCLEASE/EXONUCLEASE/PHOSPHATASE FAMILY DOMAIN-CONTAINING PROTEIN 1"/>
    <property type="match status" value="1"/>
</dbReference>
<dbReference type="InterPro" id="IPR036298">
    <property type="entry name" value="Chalcone_isomerase_sf"/>
</dbReference>
<dbReference type="InterPro" id="IPR016087">
    <property type="entry name" value="Chalcone_isomerase"/>
</dbReference>
<dbReference type="InterPro" id="IPR010994">
    <property type="entry name" value="RuvA_2-like"/>
</dbReference>
<feature type="domain" description="Chalcone isomerase" evidence="2">
    <location>
        <begin position="32"/>
        <end position="176"/>
    </location>
</feature>
<proteinExistence type="predicted"/>
<dbReference type="SUPFAM" id="SSF47781">
    <property type="entry name" value="RuvA domain 2-like"/>
    <property type="match status" value="1"/>
</dbReference>
<evidence type="ECO:0000313" key="5">
    <source>
        <dbReference type="Proteomes" id="UP000014760"/>
    </source>
</evidence>
<evidence type="ECO:0000256" key="1">
    <source>
        <dbReference type="SAM" id="SignalP"/>
    </source>
</evidence>
<dbReference type="InterPro" id="IPR016088">
    <property type="entry name" value="Chalcone_isomerase_3-sand"/>
</dbReference>
<feature type="chain" id="PRO_5008787715" description="Chalcone isomerase domain-containing protein" evidence="1">
    <location>
        <begin position="27"/>
        <end position="306"/>
    </location>
</feature>